<keyword evidence="1" id="KW-0645">Protease</keyword>
<keyword evidence="3" id="KW-0720">Serine protease</keyword>
<proteinExistence type="predicted"/>
<gene>
    <name evidence="4" type="ORF">SMN809_LOCUS33983</name>
    <name evidence="5" type="ORF">SMN809_LOCUS56490</name>
</gene>
<dbReference type="PANTHER" id="PTHR42884:SF14">
    <property type="entry name" value="NEUROENDOCRINE CONVERTASE 1"/>
    <property type="match status" value="1"/>
</dbReference>
<dbReference type="GO" id="GO:0016020">
    <property type="term" value="C:membrane"/>
    <property type="evidence" value="ECO:0007669"/>
    <property type="project" value="TreeGrafter"/>
</dbReference>
<dbReference type="GO" id="GO:0004252">
    <property type="term" value="F:serine-type endopeptidase activity"/>
    <property type="evidence" value="ECO:0007669"/>
    <property type="project" value="TreeGrafter"/>
</dbReference>
<name>A0A8S2X796_9BILA</name>
<dbReference type="AlphaFoldDB" id="A0A8S2X796"/>
<protein>
    <submittedName>
        <fullName evidence="4">Uncharacterized protein</fullName>
    </submittedName>
</protein>
<sequence>ISSASEHQQSPWYAERCPSTMATTYSSGAYKDQKVTTTDLHDSCTDDHTGTSGM</sequence>
<dbReference type="PANTHER" id="PTHR42884">
    <property type="entry name" value="PROPROTEIN CONVERTASE SUBTILISIN/KEXIN-RELATED"/>
    <property type="match status" value="1"/>
</dbReference>
<dbReference type="EMBL" id="CAJOBI010202178">
    <property type="protein sequence ID" value="CAF4994901.1"/>
    <property type="molecule type" value="Genomic_DNA"/>
</dbReference>
<evidence type="ECO:0000313" key="5">
    <source>
        <dbReference type="EMBL" id="CAF4994901.1"/>
    </source>
</evidence>
<dbReference type="GO" id="GO:0005615">
    <property type="term" value="C:extracellular space"/>
    <property type="evidence" value="ECO:0007669"/>
    <property type="project" value="TreeGrafter"/>
</dbReference>
<evidence type="ECO:0000256" key="3">
    <source>
        <dbReference type="ARBA" id="ARBA00022825"/>
    </source>
</evidence>
<dbReference type="EMBL" id="CAJOBI010076426">
    <property type="protein sequence ID" value="CAF4479932.1"/>
    <property type="molecule type" value="Genomic_DNA"/>
</dbReference>
<feature type="non-terminal residue" evidence="4">
    <location>
        <position position="1"/>
    </location>
</feature>
<evidence type="ECO:0000313" key="4">
    <source>
        <dbReference type="EMBL" id="CAF4479932.1"/>
    </source>
</evidence>
<dbReference type="Proteomes" id="UP000676336">
    <property type="component" value="Unassembled WGS sequence"/>
</dbReference>
<evidence type="ECO:0000313" key="6">
    <source>
        <dbReference type="Proteomes" id="UP000676336"/>
    </source>
</evidence>
<organism evidence="4 6">
    <name type="scientific">Rotaria magnacalcarata</name>
    <dbReference type="NCBI Taxonomy" id="392030"/>
    <lineage>
        <taxon>Eukaryota</taxon>
        <taxon>Metazoa</taxon>
        <taxon>Spiralia</taxon>
        <taxon>Gnathifera</taxon>
        <taxon>Rotifera</taxon>
        <taxon>Eurotatoria</taxon>
        <taxon>Bdelloidea</taxon>
        <taxon>Philodinida</taxon>
        <taxon>Philodinidae</taxon>
        <taxon>Rotaria</taxon>
    </lineage>
</organism>
<accession>A0A8S2X796</accession>
<dbReference type="GO" id="GO:0016486">
    <property type="term" value="P:peptide hormone processing"/>
    <property type="evidence" value="ECO:0007669"/>
    <property type="project" value="TreeGrafter"/>
</dbReference>
<evidence type="ECO:0000256" key="2">
    <source>
        <dbReference type="ARBA" id="ARBA00022801"/>
    </source>
</evidence>
<keyword evidence="2" id="KW-0378">Hydrolase</keyword>
<comment type="caution">
    <text evidence="4">The sequence shown here is derived from an EMBL/GenBank/DDBJ whole genome shotgun (WGS) entry which is preliminary data.</text>
</comment>
<evidence type="ECO:0000256" key="1">
    <source>
        <dbReference type="ARBA" id="ARBA00022670"/>
    </source>
</evidence>
<dbReference type="GO" id="GO:0043005">
    <property type="term" value="C:neuron projection"/>
    <property type="evidence" value="ECO:0007669"/>
    <property type="project" value="TreeGrafter"/>
</dbReference>
<reference evidence="4" key="1">
    <citation type="submission" date="2021-02" db="EMBL/GenBank/DDBJ databases">
        <authorList>
            <person name="Nowell W R."/>
        </authorList>
    </citation>
    <scope>NUCLEOTIDE SEQUENCE</scope>
</reference>